<feature type="signal peptide" evidence="2">
    <location>
        <begin position="1"/>
        <end position="24"/>
    </location>
</feature>
<proteinExistence type="predicted"/>
<gene>
    <name evidence="3" type="ORF">SEMRO_2401_G326310.1</name>
    <name evidence="4" type="ORF">SEMRO_2805_G337510.1</name>
</gene>
<evidence type="ECO:0000313" key="3">
    <source>
        <dbReference type="EMBL" id="CAB9529101.1"/>
    </source>
</evidence>
<feature type="chain" id="PRO_5040652742" evidence="2">
    <location>
        <begin position="25"/>
        <end position="138"/>
    </location>
</feature>
<accession>A0A9N8F057</accession>
<dbReference type="EMBL" id="CAICTM010002803">
    <property type="protein sequence ID" value="CAB9530252.1"/>
    <property type="molecule type" value="Genomic_DNA"/>
</dbReference>
<dbReference type="EMBL" id="CAICTM010002399">
    <property type="protein sequence ID" value="CAB9529101.1"/>
    <property type="molecule type" value="Genomic_DNA"/>
</dbReference>
<keyword evidence="5" id="KW-1185">Reference proteome</keyword>
<organism evidence="4 5">
    <name type="scientific">Seminavis robusta</name>
    <dbReference type="NCBI Taxonomy" id="568900"/>
    <lineage>
        <taxon>Eukaryota</taxon>
        <taxon>Sar</taxon>
        <taxon>Stramenopiles</taxon>
        <taxon>Ochrophyta</taxon>
        <taxon>Bacillariophyta</taxon>
        <taxon>Bacillariophyceae</taxon>
        <taxon>Bacillariophycidae</taxon>
        <taxon>Naviculales</taxon>
        <taxon>Naviculaceae</taxon>
        <taxon>Seminavis</taxon>
    </lineage>
</organism>
<evidence type="ECO:0000256" key="2">
    <source>
        <dbReference type="SAM" id="SignalP"/>
    </source>
</evidence>
<protein>
    <submittedName>
        <fullName evidence="4">Uncharacterized protein</fullName>
    </submittedName>
</protein>
<name>A0A9N8F057_9STRA</name>
<feature type="region of interest" description="Disordered" evidence="1">
    <location>
        <begin position="89"/>
        <end position="110"/>
    </location>
</feature>
<comment type="caution">
    <text evidence="4">The sequence shown here is derived from an EMBL/GenBank/DDBJ whole genome shotgun (WGS) entry which is preliminary data.</text>
</comment>
<evidence type="ECO:0000256" key="1">
    <source>
        <dbReference type="SAM" id="MobiDB-lite"/>
    </source>
</evidence>
<evidence type="ECO:0000313" key="4">
    <source>
        <dbReference type="EMBL" id="CAB9530252.1"/>
    </source>
</evidence>
<sequence length="138" mass="13987">MMFSCVEAFKASLVMLFLLAAATAQDNTTMVDPGEVMNITPGEIMTLPPETVPAGGNPQVTPDPESQEGTQGPTTQVLTQVLGQTFAPAPTPIPAAAVETDESPTSAPGSGATDILASTFKVQIAAVVGLAGVVMAML</sequence>
<dbReference type="Proteomes" id="UP001153069">
    <property type="component" value="Unassembled WGS sequence"/>
</dbReference>
<dbReference type="AlphaFoldDB" id="A0A9N8F057"/>
<keyword evidence="2" id="KW-0732">Signal</keyword>
<feature type="region of interest" description="Disordered" evidence="1">
    <location>
        <begin position="49"/>
        <end position="75"/>
    </location>
</feature>
<evidence type="ECO:0000313" key="5">
    <source>
        <dbReference type="Proteomes" id="UP001153069"/>
    </source>
</evidence>
<reference evidence="4" key="1">
    <citation type="submission" date="2020-06" db="EMBL/GenBank/DDBJ databases">
        <authorList>
            <consortium name="Plant Systems Biology data submission"/>
        </authorList>
    </citation>
    <scope>NUCLEOTIDE SEQUENCE</scope>
    <source>
        <strain evidence="4">D6</strain>
    </source>
</reference>